<dbReference type="InterPro" id="IPR023148">
    <property type="entry name" value="tRNA_m1G_MeTrfase_C_sf"/>
</dbReference>
<evidence type="ECO:0000256" key="12">
    <source>
        <dbReference type="ARBA" id="ARBA00029736"/>
    </source>
</evidence>
<feature type="compositionally biased region" description="Basic residues" evidence="17">
    <location>
        <begin position="240"/>
        <end position="251"/>
    </location>
</feature>
<keyword evidence="10 15" id="KW-0949">S-adenosyl-L-methionine</keyword>
<evidence type="ECO:0000256" key="7">
    <source>
        <dbReference type="ARBA" id="ARBA00022490"/>
    </source>
</evidence>
<dbReference type="CDD" id="cd18080">
    <property type="entry name" value="TrmD-like"/>
    <property type="match status" value="1"/>
</dbReference>
<dbReference type="PANTHER" id="PTHR46417">
    <property type="entry name" value="TRNA (GUANINE-N(1)-)-METHYLTRANSFERASE"/>
    <property type="match status" value="1"/>
</dbReference>
<keyword evidence="8 15" id="KW-0489">Methyltransferase</keyword>
<evidence type="ECO:0000256" key="17">
    <source>
        <dbReference type="SAM" id="MobiDB-lite"/>
    </source>
</evidence>
<evidence type="ECO:0000256" key="16">
    <source>
        <dbReference type="RuleBase" id="RU003464"/>
    </source>
</evidence>
<evidence type="ECO:0000256" key="9">
    <source>
        <dbReference type="ARBA" id="ARBA00022679"/>
    </source>
</evidence>
<dbReference type="Gene3D" id="1.10.1270.20">
    <property type="entry name" value="tRNA(m1g37)methyltransferase, domain 2"/>
    <property type="match status" value="1"/>
</dbReference>
<keyword evidence="9 15" id="KW-0808">Transferase</keyword>
<evidence type="ECO:0000256" key="1">
    <source>
        <dbReference type="ARBA" id="ARBA00002634"/>
    </source>
</evidence>
<keyword evidence="20" id="KW-1185">Reference proteome</keyword>
<sequence length="251" mass="26576">MTNPAPWRATVLTLFPEMFPGPLGVSLAGRALAAGLWQLEVRDIRASATDRHRSVDDTPAGGGPGMVLRADVLAAAIDAAGSGSERPRLLMSPRGRPLTQARVVELAKGPGPLIVCGRFEGVDQRVIDGRGLEEISIGDYVLSGGEIAALALIDACVRLLPGVMGKEASGTEESFSDGLLEHPQYTRPQLFEGVPIPEILTSGDHAKVAGWRRAQSEALTAARRPDLWAQVPTPVPNRAGRQKKPKSTTDG</sequence>
<dbReference type="Proteomes" id="UP001194539">
    <property type="component" value="Unassembled WGS sequence"/>
</dbReference>
<evidence type="ECO:0000256" key="5">
    <source>
        <dbReference type="ARBA" id="ARBA00012807"/>
    </source>
</evidence>
<dbReference type="InterPro" id="IPR016009">
    <property type="entry name" value="tRNA_MeTrfase_TRMD/TRM10"/>
</dbReference>
<comment type="subunit">
    <text evidence="4 15 16">Homodimer.</text>
</comment>
<evidence type="ECO:0000256" key="8">
    <source>
        <dbReference type="ARBA" id="ARBA00022603"/>
    </source>
</evidence>
<name>A0ABS0NWV4_9BRAD</name>
<feature type="domain" description="tRNA methyltransferase TRMD/TRM10-type" evidence="18">
    <location>
        <begin position="9"/>
        <end position="229"/>
    </location>
</feature>
<evidence type="ECO:0000256" key="6">
    <source>
        <dbReference type="ARBA" id="ARBA00014679"/>
    </source>
</evidence>
<proteinExistence type="inferred from homology"/>
<reference evidence="19 20" key="1">
    <citation type="submission" date="2020-07" db="EMBL/GenBank/DDBJ databases">
        <title>Bradyrhizobium diversity isolated from nodules of indigenous legumes of Western Australia.</title>
        <authorList>
            <person name="Klepa M.S."/>
        </authorList>
    </citation>
    <scope>NUCLEOTIDE SEQUENCE [LARGE SCALE GENOMIC DNA]</scope>
    <source>
        <strain evidence="19 20">CNPSo 4019</strain>
    </source>
</reference>
<dbReference type="NCBIfam" id="NF000648">
    <property type="entry name" value="PRK00026.1"/>
    <property type="match status" value="1"/>
</dbReference>
<feature type="region of interest" description="Disordered" evidence="17">
    <location>
        <begin position="222"/>
        <end position="251"/>
    </location>
</feature>
<comment type="subcellular location">
    <subcellularLocation>
        <location evidence="2 15 16">Cytoplasm</location>
    </subcellularLocation>
</comment>
<protein>
    <recommendedName>
        <fullName evidence="6 15">tRNA (guanine-N(1)-)-methyltransferase</fullName>
        <ecNumber evidence="5 15">2.1.1.228</ecNumber>
    </recommendedName>
    <alternativeName>
        <fullName evidence="12 15">M1G-methyltransferase</fullName>
    </alternativeName>
    <alternativeName>
        <fullName evidence="13 15">tRNA [GM37] methyltransferase</fullName>
    </alternativeName>
</protein>
<dbReference type="GO" id="GO:0052906">
    <property type="term" value="F:tRNA (guanine(37)-N1)-methyltransferase activity"/>
    <property type="evidence" value="ECO:0007669"/>
    <property type="project" value="UniProtKB-EC"/>
</dbReference>
<evidence type="ECO:0000256" key="13">
    <source>
        <dbReference type="ARBA" id="ARBA00033392"/>
    </source>
</evidence>
<dbReference type="Gene3D" id="3.40.1280.10">
    <property type="match status" value="1"/>
</dbReference>
<evidence type="ECO:0000256" key="3">
    <source>
        <dbReference type="ARBA" id="ARBA00007630"/>
    </source>
</evidence>
<feature type="binding site" evidence="15">
    <location>
        <begin position="137"/>
        <end position="142"/>
    </location>
    <ligand>
        <name>S-adenosyl-L-methionine</name>
        <dbReference type="ChEBI" id="CHEBI:59789"/>
    </ligand>
</feature>
<dbReference type="Pfam" id="PF01746">
    <property type="entry name" value="tRNA_m1G_MT"/>
    <property type="match status" value="1"/>
</dbReference>
<dbReference type="InterPro" id="IPR029028">
    <property type="entry name" value="Alpha/beta_knot_MTases"/>
</dbReference>
<comment type="similarity">
    <text evidence="3 15 16">Belongs to the RNA methyltransferase TrmD family.</text>
</comment>
<evidence type="ECO:0000256" key="10">
    <source>
        <dbReference type="ARBA" id="ARBA00022691"/>
    </source>
</evidence>
<dbReference type="InterPro" id="IPR002649">
    <property type="entry name" value="tRNA_m1G_MeTrfase_TrmD"/>
</dbReference>
<evidence type="ECO:0000313" key="20">
    <source>
        <dbReference type="Proteomes" id="UP001194539"/>
    </source>
</evidence>
<comment type="catalytic activity">
    <reaction evidence="14 15 16">
        <text>guanosine(37) in tRNA + S-adenosyl-L-methionine = N(1)-methylguanosine(37) in tRNA + S-adenosyl-L-homocysteine + H(+)</text>
        <dbReference type="Rhea" id="RHEA:36899"/>
        <dbReference type="Rhea" id="RHEA-COMP:10145"/>
        <dbReference type="Rhea" id="RHEA-COMP:10147"/>
        <dbReference type="ChEBI" id="CHEBI:15378"/>
        <dbReference type="ChEBI" id="CHEBI:57856"/>
        <dbReference type="ChEBI" id="CHEBI:59789"/>
        <dbReference type="ChEBI" id="CHEBI:73542"/>
        <dbReference type="ChEBI" id="CHEBI:74269"/>
        <dbReference type="EC" id="2.1.1.228"/>
    </reaction>
</comment>
<evidence type="ECO:0000256" key="2">
    <source>
        <dbReference type="ARBA" id="ARBA00004496"/>
    </source>
</evidence>
<dbReference type="SUPFAM" id="SSF75217">
    <property type="entry name" value="alpha/beta knot"/>
    <property type="match status" value="1"/>
</dbReference>
<keyword evidence="7 15" id="KW-0963">Cytoplasm</keyword>
<dbReference type="PIRSF" id="PIRSF000386">
    <property type="entry name" value="tRNA_mtase"/>
    <property type="match status" value="1"/>
</dbReference>
<dbReference type="HAMAP" id="MF_00605">
    <property type="entry name" value="TrmD"/>
    <property type="match status" value="1"/>
</dbReference>
<comment type="function">
    <text evidence="1 15 16">Specifically methylates guanosine-37 in various tRNAs.</text>
</comment>
<dbReference type="RefSeq" id="WP_197965105.1">
    <property type="nucleotide sequence ID" value="NZ_JACEGD010000003.1"/>
</dbReference>
<evidence type="ECO:0000259" key="18">
    <source>
        <dbReference type="Pfam" id="PF01746"/>
    </source>
</evidence>
<gene>
    <name evidence="15 19" type="primary">trmD</name>
    <name evidence="19" type="ORF">H1B27_04250</name>
</gene>
<evidence type="ECO:0000256" key="11">
    <source>
        <dbReference type="ARBA" id="ARBA00022694"/>
    </source>
</evidence>
<keyword evidence="11 15" id="KW-0819">tRNA processing</keyword>
<evidence type="ECO:0000256" key="15">
    <source>
        <dbReference type="HAMAP-Rule" id="MF_00605"/>
    </source>
</evidence>
<dbReference type="EC" id="2.1.1.228" evidence="5 15"/>
<dbReference type="EMBL" id="JACEGD010000003">
    <property type="protein sequence ID" value="MBH5385491.1"/>
    <property type="molecule type" value="Genomic_DNA"/>
</dbReference>
<dbReference type="GO" id="GO:0032259">
    <property type="term" value="P:methylation"/>
    <property type="evidence" value="ECO:0007669"/>
    <property type="project" value="UniProtKB-KW"/>
</dbReference>
<organism evidence="19 20">
    <name type="scientific">Bradyrhizobium diversitatis</name>
    <dbReference type="NCBI Taxonomy" id="2755406"/>
    <lineage>
        <taxon>Bacteria</taxon>
        <taxon>Pseudomonadati</taxon>
        <taxon>Pseudomonadota</taxon>
        <taxon>Alphaproteobacteria</taxon>
        <taxon>Hyphomicrobiales</taxon>
        <taxon>Nitrobacteraceae</taxon>
        <taxon>Bradyrhizobium</taxon>
    </lineage>
</organism>
<dbReference type="NCBIfam" id="TIGR00088">
    <property type="entry name" value="trmD"/>
    <property type="match status" value="1"/>
</dbReference>
<accession>A0ABS0NWV4</accession>
<evidence type="ECO:0000256" key="4">
    <source>
        <dbReference type="ARBA" id="ARBA00011738"/>
    </source>
</evidence>
<evidence type="ECO:0000256" key="14">
    <source>
        <dbReference type="ARBA" id="ARBA00047783"/>
    </source>
</evidence>
<feature type="binding site" evidence="15">
    <location>
        <position position="117"/>
    </location>
    <ligand>
        <name>S-adenosyl-L-methionine</name>
        <dbReference type="ChEBI" id="CHEBI:59789"/>
    </ligand>
</feature>
<dbReference type="InterPro" id="IPR029026">
    <property type="entry name" value="tRNA_m1G_MTases_N"/>
</dbReference>
<dbReference type="PANTHER" id="PTHR46417:SF1">
    <property type="entry name" value="TRNA (GUANINE-N(1)-)-METHYLTRANSFERASE"/>
    <property type="match status" value="1"/>
</dbReference>
<evidence type="ECO:0000313" key="19">
    <source>
        <dbReference type="EMBL" id="MBH5385491.1"/>
    </source>
</evidence>
<comment type="caution">
    <text evidence="19">The sequence shown here is derived from an EMBL/GenBank/DDBJ whole genome shotgun (WGS) entry which is preliminary data.</text>
</comment>